<dbReference type="Proteomes" id="UP000177481">
    <property type="component" value="Unassembled WGS sequence"/>
</dbReference>
<dbReference type="Pfam" id="PF00293">
    <property type="entry name" value="NUDIX"/>
    <property type="match status" value="1"/>
</dbReference>
<gene>
    <name evidence="5" type="ORF">A3A71_00040</name>
</gene>
<dbReference type="STRING" id="1797471.A3A71_00040"/>
<reference evidence="5 6" key="1">
    <citation type="journal article" date="2016" name="Nat. Commun.">
        <title>Thousands of microbial genomes shed light on interconnected biogeochemical processes in an aquifer system.</title>
        <authorList>
            <person name="Anantharaman K."/>
            <person name="Brown C.T."/>
            <person name="Hug L.A."/>
            <person name="Sharon I."/>
            <person name="Castelle C.J."/>
            <person name="Probst A.J."/>
            <person name="Thomas B.C."/>
            <person name="Singh A."/>
            <person name="Wilkins M.J."/>
            <person name="Karaoz U."/>
            <person name="Brodie E.L."/>
            <person name="Williams K.H."/>
            <person name="Hubbard S.S."/>
            <person name="Banfield J.F."/>
        </authorList>
    </citation>
    <scope>NUCLEOTIDE SEQUENCE [LARGE SCALE GENOMIC DNA]</scope>
</reference>
<dbReference type="EMBL" id="MEZX01000002">
    <property type="protein sequence ID" value="OGD64984.1"/>
    <property type="molecule type" value="Genomic_DNA"/>
</dbReference>
<keyword evidence="2" id="KW-0378">Hydrolase</keyword>
<accession>A0A1F5ECQ1</accession>
<proteinExistence type="predicted"/>
<evidence type="ECO:0000313" key="5">
    <source>
        <dbReference type="EMBL" id="OGD64984.1"/>
    </source>
</evidence>
<sequence length="171" mass="19142">MEHLLTIEEEDVDPGAKPVDPTGFGTREAARAIVLNKKGEVFLLNVSKCGYHKLPGGGVDEGEDISRALERELREEIGCQAEVTGEVGTIIEYRDQRRLKQTSYCYLAKQVGSEQTNALTEEEISEGFELVMAKNIAEAVNILEQDSPNNYEGRFIRLRDLHFLRTVQSSL</sequence>
<dbReference type="CDD" id="cd02883">
    <property type="entry name" value="NUDIX_Hydrolase"/>
    <property type="match status" value="1"/>
</dbReference>
<evidence type="ECO:0000313" key="6">
    <source>
        <dbReference type="Proteomes" id="UP000177481"/>
    </source>
</evidence>
<protein>
    <recommendedName>
        <fullName evidence="4">Nudix hydrolase domain-containing protein</fullName>
    </recommendedName>
</protein>
<dbReference type="InterPro" id="IPR000086">
    <property type="entry name" value="NUDIX_hydrolase_dom"/>
</dbReference>
<feature type="domain" description="Nudix hydrolase" evidence="4">
    <location>
        <begin position="25"/>
        <end position="152"/>
    </location>
</feature>
<evidence type="ECO:0000256" key="3">
    <source>
        <dbReference type="SAM" id="MobiDB-lite"/>
    </source>
</evidence>
<dbReference type="PANTHER" id="PTHR43046">
    <property type="entry name" value="GDP-MANNOSE MANNOSYL HYDROLASE"/>
    <property type="match status" value="1"/>
</dbReference>
<evidence type="ECO:0000259" key="4">
    <source>
        <dbReference type="PROSITE" id="PS51462"/>
    </source>
</evidence>
<name>A0A1F5ECQ1_9BACT</name>
<dbReference type="SUPFAM" id="SSF55811">
    <property type="entry name" value="Nudix"/>
    <property type="match status" value="1"/>
</dbReference>
<evidence type="ECO:0000256" key="1">
    <source>
        <dbReference type="ARBA" id="ARBA00001946"/>
    </source>
</evidence>
<dbReference type="PANTHER" id="PTHR43046:SF15">
    <property type="entry name" value="MUTT_NUDIX FAMILY PROTEIN"/>
    <property type="match status" value="1"/>
</dbReference>
<dbReference type="GO" id="GO:0016787">
    <property type="term" value="F:hydrolase activity"/>
    <property type="evidence" value="ECO:0007669"/>
    <property type="project" value="UniProtKB-KW"/>
</dbReference>
<feature type="region of interest" description="Disordered" evidence="3">
    <location>
        <begin position="1"/>
        <end position="23"/>
    </location>
</feature>
<dbReference type="PROSITE" id="PS00893">
    <property type="entry name" value="NUDIX_BOX"/>
    <property type="match status" value="1"/>
</dbReference>
<comment type="cofactor">
    <cofactor evidence="1">
        <name>Mg(2+)</name>
        <dbReference type="ChEBI" id="CHEBI:18420"/>
    </cofactor>
</comment>
<dbReference type="InterPro" id="IPR020084">
    <property type="entry name" value="NUDIX_hydrolase_CS"/>
</dbReference>
<dbReference type="Gene3D" id="3.90.79.10">
    <property type="entry name" value="Nucleoside Triphosphate Pyrophosphohydrolase"/>
    <property type="match status" value="1"/>
</dbReference>
<dbReference type="AlphaFoldDB" id="A0A1F5ECQ1"/>
<organism evidence="5 6">
    <name type="scientific">Candidatus Berkelbacteria bacterium RIFCSPLOWO2_01_FULL_50_28</name>
    <dbReference type="NCBI Taxonomy" id="1797471"/>
    <lineage>
        <taxon>Bacteria</taxon>
        <taxon>Candidatus Berkelbacteria</taxon>
    </lineage>
</organism>
<dbReference type="PROSITE" id="PS51462">
    <property type="entry name" value="NUDIX"/>
    <property type="match status" value="1"/>
</dbReference>
<dbReference type="InterPro" id="IPR015797">
    <property type="entry name" value="NUDIX_hydrolase-like_dom_sf"/>
</dbReference>
<comment type="caution">
    <text evidence="5">The sequence shown here is derived from an EMBL/GenBank/DDBJ whole genome shotgun (WGS) entry which is preliminary data.</text>
</comment>
<evidence type="ECO:0000256" key="2">
    <source>
        <dbReference type="ARBA" id="ARBA00022801"/>
    </source>
</evidence>